<gene>
    <name evidence="4" type="ORF">BDY17DRAFT_10275</name>
</gene>
<keyword evidence="5" id="KW-1185">Reference proteome</keyword>
<evidence type="ECO:0000259" key="2">
    <source>
        <dbReference type="Pfam" id="PF12657"/>
    </source>
</evidence>
<proteinExistence type="predicted"/>
<organism evidence="4 5">
    <name type="scientific">Neohortaea acidophila</name>
    <dbReference type="NCBI Taxonomy" id="245834"/>
    <lineage>
        <taxon>Eukaryota</taxon>
        <taxon>Fungi</taxon>
        <taxon>Dikarya</taxon>
        <taxon>Ascomycota</taxon>
        <taxon>Pezizomycotina</taxon>
        <taxon>Dothideomycetes</taxon>
        <taxon>Dothideomycetidae</taxon>
        <taxon>Mycosphaerellales</taxon>
        <taxon>Teratosphaeriaceae</taxon>
        <taxon>Neohortaea</taxon>
    </lineage>
</organism>
<dbReference type="PANTHER" id="PTHR15496">
    <property type="entry name" value="GENERAL TRANSCRIPTION FACTOR 3C POLYPEPTIDE 4 FAMILY"/>
    <property type="match status" value="1"/>
</dbReference>
<evidence type="ECO:0000256" key="1">
    <source>
        <dbReference type="SAM" id="MobiDB-lite"/>
    </source>
</evidence>
<dbReference type="Pfam" id="PF12657">
    <property type="entry name" value="TFIIIC_delta"/>
    <property type="match status" value="1"/>
</dbReference>
<dbReference type="GO" id="GO:0006384">
    <property type="term" value="P:transcription initiation at RNA polymerase III promoter"/>
    <property type="evidence" value="ECO:0007669"/>
    <property type="project" value="InterPro"/>
</dbReference>
<dbReference type="InterPro" id="IPR024764">
    <property type="entry name" value="TFIIIC_Znf"/>
</dbReference>
<dbReference type="GO" id="GO:0004402">
    <property type="term" value="F:histone acetyltransferase activity"/>
    <property type="evidence" value="ECO:0007669"/>
    <property type="project" value="InterPro"/>
</dbReference>
<dbReference type="PANTHER" id="PTHR15496:SF2">
    <property type="entry name" value="GENERAL TRANSCRIPTION FACTOR 3C POLYPEPTIDE 4"/>
    <property type="match status" value="1"/>
</dbReference>
<dbReference type="EMBL" id="MU001631">
    <property type="protein sequence ID" value="KAF2487381.1"/>
    <property type="molecule type" value="Genomic_DNA"/>
</dbReference>
<feature type="region of interest" description="Disordered" evidence="1">
    <location>
        <begin position="700"/>
        <end position="733"/>
    </location>
</feature>
<reference evidence="4" key="1">
    <citation type="journal article" date="2020" name="Stud. Mycol.">
        <title>101 Dothideomycetes genomes: a test case for predicting lifestyles and emergence of pathogens.</title>
        <authorList>
            <person name="Haridas S."/>
            <person name="Albert R."/>
            <person name="Binder M."/>
            <person name="Bloem J."/>
            <person name="Labutti K."/>
            <person name="Salamov A."/>
            <person name="Andreopoulos B."/>
            <person name="Baker S."/>
            <person name="Barry K."/>
            <person name="Bills G."/>
            <person name="Bluhm B."/>
            <person name="Cannon C."/>
            <person name="Castanera R."/>
            <person name="Culley D."/>
            <person name="Daum C."/>
            <person name="Ezra D."/>
            <person name="Gonzalez J."/>
            <person name="Henrissat B."/>
            <person name="Kuo A."/>
            <person name="Liang C."/>
            <person name="Lipzen A."/>
            <person name="Lutzoni F."/>
            <person name="Magnuson J."/>
            <person name="Mondo S."/>
            <person name="Nolan M."/>
            <person name="Ohm R."/>
            <person name="Pangilinan J."/>
            <person name="Park H.-J."/>
            <person name="Ramirez L."/>
            <person name="Alfaro M."/>
            <person name="Sun H."/>
            <person name="Tritt A."/>
            <person name="Yoshinaga Y."/>
            <person name="Zwiers L.-H."/>
            <person name="Turgeon B."/>
            <person name="Goodwin S."/>
            <person name="Spatafora J."/>
            <person name="Crous P."/>
            <person name="Grigoriev I."/>
        </authorList>
    </citation>
    <scope>NUCLEOTIDE SEQUENCE</scope>
    <source>
        <strain evidence="4">CBS 113389</strain>
    </source>
</reference>
<dbReference type="RefSeq" id="XP_033593950.1">
    <property type="nucleotide sequence ID" value="XM_033729134.1"/>
</dbReference>
<dbReference type="Proteomes" id="UP000799767">
    <property type="component" value="Unassembled WGS sequence"/>
</dbReference>
<accession>A0A6A6Q5N8</accession>
<dbReference type="GO" id="GO:0000127">
    <property type="term" value="C:transcription factor TFIIIC complex"/>
    <property type="evidence" value="ECO:0007669"/>
    <property type="project" value="InterPro"/>
</dbReference>
<evidence type="ECO:0000313" key="4">
    <source>
        <dbReference type="EMBL" id="KAF2487381.1"/>
    </source>
</evidence>
<dbReference type="GeneID" id="54470136"/>
<evidence type="ECO:0000313" key="5">
    <source>
        <dbReference type="Proteomes" id="UP000799767"/>
    </source>
</evidence>
<protein>
    <submittedName>
        <fullName evidence="4">Transcription factor IIIC subunit delta N-term-domain-containing protein</fullName>
    </submittedName>
</protein>
<dbReference type="AlphaFoldDB" id="A0A6A6Q5N8"/>
<dbReference type="InterPro" id="IPR044230">
    <property type="entry name" value="GTF3C4"/>
</dbReference>
<name>A0A6A6Q5N8_9PEZI</name>
<sequence>MASRITLSLWPTSLDCVRWSQDNLIAVGGGEHIAILSPDLKEYGWQYCTFRANEFTAAEIALADPLSSSNFSPGEEISMRHVHALSWSPPGLLRFGRCGLAVLSTNHVLSLWGCQGRPNVETNWTRRLIVNHTLRAFYSARDQDRLESESQRAERIQVAQRVRAFAWAAATQDQSSRPVGSAPHAQHYLLAVSTEAGDILILLVRSPYNIVFPHHKDWDVQVLGTVHLRETDSQPLQNGHTEEALRGTADYLAWGTWTQDANGHTQTAPLAYIVNGQLYCISILLDTSSGAPQASIKRHSNGLPLLDSEVSMRGVLGFVPDTDMLVAFATDRVFCIDVSRKNEHPDGMTSHELDDQWDEISGLAFTQPTKGSTKVHIATHLSSASAITAMLALPFQDHSDRVLPAWQDEVNETRRVFGARHSIGLFVAERVWGIANSPMKDHTITAVTMVPSDSVAYLTATEQKTVLTISREVGLDQGDVVQSYLRLKRSAPVTSETILFSLQREAEFDSDREGIDLAIEVAKEMLTATNGHSIPTPSGDSIGSAVRYIRHTLFMEPDVKWARLELLISIAYNEPTYAGSITEVVFTRAVDTVLSLPDQFRTGGPLSKKILRAYTDISQKMLAQADTSNGAAAEEFEETCEICNDTITLESVRWARCRSGHQFSRCALTFIAIQRPGISKQCTICGTQYLNEWSLPELGDPSNQGEVVTMDEGQEEEDPAASLPAAPEPQRDQAEPIESLARIIFAAVDNCVLCGGGFVA</sequence>
<dbReference type="Pfam" id="PF12660">
    <property type="entry name" value="zf-TFIIIC"/>
    <property type="match status" value="1"/>
</dbReference>
<dbReference type="OrthoDB" id="6021743at2759"/>
<dbReference type="InterPro" id="IPR024761">
    <property type="entry name" value="TFIIIC_delta_N"/>
</dbReference>
<feature type="domain" description="Transcription factor IIIC 90kDa subunit N-terminal" evidence="2">
    <location>
        <begin position="19"/>
        <end position="470"/>
    </location>
</feature>
<evidence type="ECO:0000259" key="3">
    <source>
        <dbReference type="Pfam" id="PF12660"/>
    </source>
</evidence>
<feature type="domain" description="Transcription factor IIIC putative zinc-finger" evidence="3">
    <location>
        <begin position="633"/>
        <end position="758"/>
    </location>
</feature>